<reference evidence="3 4" key="1">
    <citation type="journal article" date="2022" name="bioRxiv">
        <title>Genomics of Preaxostyla Flagellates Illuminates Evolutionary Transitions and the Path Towards Mitochondrial Loss.</title>
        <authorList>
            <person name="Novak L.V.F."/>
            <person name="Treitli S.C."/>
            <person name="Pyrih J."/>
            <person name="Halakuc P."/>
            <person name="Pipaliya S.V."/>
            <person name="Vacek V."/>
            <person name="Brzon O."/>
            <person name="Soukal P."/>
            <person name="Eme L."/>
            <person name="Dacks J.B."/>
            <person name="Karnkowska A."/>
            <person name="Elias M."/>
            <person name="Hampl V."/>
        </authorList>
    </citation>
    <scope>NUCLEOTIDE SEQUENCE [LARGE SCALE GENOMIC DNA]</scope>
    <source>
        <strain evidence="3">NAU3</strain>
        <tissue evidence="3">Gut</tissue>
    </source>
</reference>
<evidence type="ECO:0000313" key="3">
    <source>
        <dbReference type="EMBL" id="KAK2958384.1"/>
    </source>
</evidence>
<keyword evidence="2" id="KW-0812">Transmembrane</keyword>
<evidence type="ECO:0000256" key="1">
    <source>
        <dbReference type="SAM" id="MobiDB-lite"/>
    </source>
</evidence>
<keyword evidence="2" id="KW-1133">Transmembrane helix</keyword>
<evidence type="ECO:0000313" key="4">
    <source>
        <dbReference type="Proteomes" id="UP001281761"/>
    </source>
</evidence>
<feature type="transmembrane region" description="Helical" evidence="2">
    <location>
        <begin position="240"/>
        <end position="262"/>
    </location>
</feature>
<keyword evidence="4" id="KW-1185">Reference proteome</keyword>
<keyword evidence="2" id="KW-0472">Membrane</keyword>
<dbReference type="Proteomes" id="UP001281761">
    <property type="component" value="Unassembled WGS sequence"/>
</dbReference>
<dbReference type="EMBL" id="JARBJD010000038">
    <property type="protein sequence ID" value="KAK2958384.1"/>
    <property type="molecule type" value="Genomic_DNA"/>
</dbReference>
<feature type="transmembrane region" description="Helical" evidence="2">
    <location>
        <begin position="36"/>
        <end position="57"/>
    </location>
</feature>
<evidence type="ECO:0000256" key="2">
    <source>
        <dbReference type="SAM" id="Phobius"/>
    </source>
</evidence>
<protein>
    <submittedName>
        <fullName evidence="3">Uncharacterized protein</fullName>
    </submittedName>
</protein>
<feature type="compositionally biased region" description="Pro residues" evidence="1">
    <location>
        <begin position="385"/>
        <end position="396"/>
    </location>
</feature>
<feature type="compositionally biased region" description="Basic residues" evidence="1">
    <location>
        <begin position="294"/>
        <end position="314"/>
    </location>
</feature>
<name>A0ABQ9Y3U9_9EUKA</name>
<proteinExistence type="predicted"/>
<accession>A0ABQ9Y3U9</accession>
<sequence length="421" mass="48268">MCDWPAVDNFIYLSWMGTAVGQPVNFRRCSKSFTSLLCMFCFLFSLLASQLVFVNYVELIRSSYTPSNCTLIEYSAKWAVIPIEESTRGICVHTFRVTHTQDAAEHKITEITGGRCTDHARDYTNWPLRAPMITPTDPSASSISSVSSTFQRLKSIYPHFFRRHRTSFKEPGNFDSPVYTRHDMNHPPYNLSQTPQPQNVVSSSISYVNSPSPPRHNCYINKHDKEKILLIYPESQSRSIAAFLFYTWPAYIFFFLSVSVLIRFSIRALIKLVTGGRLSVEEQAVADEAEERRRASRRAARRRQRQNRRRRQRNRQNTVVQQTEDNQEIDEVSPVEMHETEELTTEPYLSGLSTPPLFVVEQPTQPPQTALETDAVQDEGNSNTRPPPRAAQPRPPTSTTIRALRLAALHQLDVLENQINR</sequence>
<gene>
    <name evidence="3" type="ORF">BLNAU_6654</name>
</gene>
<feature type="region of interest" description="Disordered" evidence="1">
    <location>
        <begin position="287"/>
        <end position="399"/>
    </location>
</feature>
<comment type="caution">
    <text evidence="3">The sequence shown here is derived from an EMBL/GenBank/DDBJ whole genome shotgun (WGS) entry which is preliminary data.</text>
</comment>
<organism evidence="3 4">
    <name type="scientific">Blattamonas nauphoetae</name>
    <dbReference type="NCBI Taxonomy" id="2049346"/>
    <lineage>
        <taxon>Eukaryota</taxon>
        <taxon>Metamonada</taxon>
        <taxon>Preaxostyla</taxon>
        <taxon>Oxymonadida</taxon>
        <taxon>Blattamonas</taxon>
    </lineage>
</organism>